<feature type="compositionally biased region" description="Low complexity" evidence="7">
    <location>
        <begin position="1000"/>
        <end position="1009"/>
    </location>
</feature>
<dbReference type="PANTHER" id="PTHR10742:SF410">
    <property type="entry name" value="LYSINE-SPECIFIC HISTONE DEMETHYLASE 2"/>
    <property type="match status" value="1"/>
</dbReference>
<keyword evidence="3" id="KW-0285">Flavoprotein</keyword>
<keyword evidence="11" id="KW-1185">Reference proteome</keyword>
<feature type="compositionally biased region" description="Low complexity" evidence="7">
    <location>
        <begin position="615"/>
        <end position="647"/>
    </location>
</feature>
<dbReference type="Gene3D" id="3.50.50.60">
    <property type="entry name" value="FAD/NAD(P)-binding domain"/>
    <property type="match status" value="2"/>
</dbReference>
<feature type="region of interest" description="Disordered" evidence="7">
    <location>
        <begin position="1"/>
        <end position="29"/>
    </location>
</feature>
<evidence type="ECO:0000313" key="11">
    <source>
        <dbReference type="Proteomes" id="UP000008141"/>
    </source>
</evidence>
<dbReference type="InterPro" id="IPR002937">
    <property type="entry name" value="Amino_oxidase"/>
</dbReference>
<dbReference type="SUPFAM" id="SSF109715">
    <property type="entry name" value="DEK C-terminal domain"/>
    <property type="match status" value="1"/>
</dbReference>
<feature type="coiled-coil region" evidence="6">
    <location>
        <begin position="1321"/>
        <end position="1348"/>
    </location>
</feature>
<feature type="compositionally biased region" description="Basic and acidic residues" evidence="7">
    <location>
        <begin position="1017"/>
        <end position="1031"/>
    </location>
</feature>
<evidence type="ECO:0000256" key="1">
    <source>
        <dbReference type="ARBA" id="ARBA00001974"/>
    </source>
</evidence>
<dbReference type="KEGG" id="cvr:CHLNCDRAFT_134321"/>
<dbReference type="SUPFAM" id="SSF51905">
    <property type="entry name" value="FAD/NAD(P)-binding domain"/>
    <property type="match status" value="2"/>
</dbReference>
<proteinExistence type="inferred from homology"/>
<feature type="compositionally biased region" description="Basic and acidic residues" evidence="7">
    <location>
        <begin position="1355"/>
        <end position="1386"/>
    </location>
</feature>
<gene>
    <name evidence="10" type="ORF">CHLNCDRAFT_134321</name>
</gene>
<feature type="region of interest" description="Disordered" evidence="7">
    <location>
        <begin position="1353"/>
        <end position="1402"/>
    </location>
</feature>
<dbReference type="PANTHER" id="PTHR10742">
    <property type="entry name" value="FLAVIN MONOAMINE OXIDASE"/>
    <property type="match status" value="1"/>
</dbReference>
<evidence type="ECO:0000256" key="3">
    <source>
        <dbReference type="ARBA" id="ARBA00022630"/>
    </source>
</evidence>
<feature type="region of interest" description="Disordered" evidence="7">
    <location>
        <begin position="266"/>
        <end position="285"/>
    </location>
</feature>
<evidence type="ECO:0000256" key="7">
    <source>
        <dbReference type="SAM" id="MobiDB-lite"/>
    </source>
</evidence>
<evidence type="ECO:0000313" key="10">
    <source>
        <dbReference type="EMBL" id="EFN55178.1"/>
    </source>
</evidence>
<feature type="compositionally biased region" description="Low complexity" evidence="7">
    <location>
        <begin position="566"/>
        <end position="608"/>
    </location>
</feature>
<dbReference type="InterPro" id="IPR007526">
    <property type="entry name" value="SWIRM"/>
</dbReference>
<dbReference type="OrthoDB" id="5046242at2759"/>
<feature type="compositionally biased region" description="Low complexity" evidence="7">
    <location>
        <begin position="1275"/>
        <end position="1298"/>
    </location>
</feature>
<feature type="domain" description="SWIRM" evidence="8">
    <location>
        <begin position="63"/>
        <end position="123"/>
    </location>
</feature>
<feature type="domain" description="DEK-C" evidence="9">
    <location>
        <begin position="157"/>
        <end position="212"/>
    </location>
</feature>
<dbReference type="PROSITE" id="PS50934">
    <property type="entry name" value="SWIRM"/>
    <property type="match status" value="1"/>
</dbReference>
<keyword evidence="6" id="KW-0175">Coiled coil</keyword>
<reference evidence="10 11" key="1">
    <citation type="journal article" date="2010" name="Plant Cell">
        <title>The Chlorella variabilis NC64A genome reveals adaptation to photosymbiosis, coevolution with viruses, and cryptic sex.</title>
        <authorList>
            <person name="Blanc G."/>
            <person name="Duncan G."/>
            <person name="Agarkova I."/>
            <person name="Borodovsky M."/>
            <person name="Gurnon J."/>
            <person name="Kuo A."/>
            <person name="Lindquist E."/>
            <person name="Lucas S."/>
            <person name="Pangilinan J."/>
            <person name="Polle J."/>
            <person name="Salamov A."/>
            <person name="Terry A."/>
            <person name="Yamada T."/>
            <person name="Dunigan D.D."/>
            <person name="Grigoriev I.V."/>
            <person name="Claverie J.M."/>
            <person name="Van Etten J.L."/>
        </authorList>
    </citation>
    <scope>NUCLEOTIDE SEQUENCE [LARGE SCALE GENOMIC DNA]</scope>
    <source>
        <strain evidence="10 11">NC64A</strain>
    </source>
</reference>
<dbReference type="InParanoid" id="E1ZFR8"/>
<evidence type="ECO:0000256" key="2">
    <source>
        <dbReference type="ARBA" id="ARBA00005995"/>
    </source>
</evidence>
<comment type="cofactor">
    <cofactor evidence="1">
        <name>FAD</name>
        <dbReference type="ChEBI" id="CHEBI:57692"/>
    </cofactor>
</comment>
<protein>
    <submittedName>
        <fullName evidence="10">Uncharacterized protein</fullName>
    </submittedName>
</protein>
<evidence type="ECO:0000256" key="4">
    <source>
        <dbReference type="ARBA" id="ARBA00022827"/>
    </source>
</evidence>
<dbReference type="PROSITE" id="PS51998">
    <property type="entry name" value="DEK_C"/>
    <property type="match status" value="1"/>
</dbReference>
<dbReference type="InterPro" id="IPR050281">
    <property type="entry name" value="Flavin_monoamine_oxidase"/>
</dbReference>
<dbReference type="InterPro" id="IPR036188">
    <property type="entry name" value="FAD/NAD-bd_sf"/>
</dbReference>
<evidence type="ECO:0000256" key="6">
    <source>
        <dbReference type="SAM" id="Coils"/>
    </source>
</evidence>
<dbReference type="Pfam" id="PF01593">
    <property type="entry name" value="Amino_oxidase"/>
    <property type="match status" value="2"/>
</dbReference>
<feature type="region of interest" description="Disordered" evidence="7">
    <location>
        <begin position="988"/>
        <end position="1054"/>
    </location>
</feature>
<keyword evidence="5" id="KW-0560">Oxidoreductase</keyword>
<evidence type="ECO:0000259" key="9">
    <source>
        <dbReference type="PROSITE" id="PS51998"/>
    </source>
</evidence>
<dbReference type="InterPro" id="IPR009057">
    <property type="entry name" value="Homeodomain-like_sf"/>
</dbReference>
<dbReference type="eggNOG" id="KOG0029">
    <property type="taxonomic scope" value="Eukaryota"/>
</dbReference>
<comment type="similarity">
    <text evidence="2">Belongs to the flavin monoamine oxidase family.</text>
</comment>
<dbReference type="Proteomes" id="UP000008141">
    <property type="component" value="Unassembled WGS sequence"/>
</dbReference>
<evidence type="ECO:0000259" key="8">
    <source>
        <dbReference type="PROSITE" id="PS50934"/>
    </source>
</evidence>
<feature type="region of interest" description="Disordered" evidence="7">
    <location>
        <begin position="1071"/>
        <end position="1114"/>
    </location>
</feature>
<dbReference type="SUPFAM" id="SSF54373">
    <property type="entry name" value="FAD-linked reductases, C-terminal domain"/>
    <property type="match status" value="1"/>
</dbReference>
<organism evidence="11">
    <name type="scientific">Chlorella variabilis</name>
    <name type="common">Green alga</name>
    <dbReference type="NCBI Taxonomy" id="554065"/>
    <lineage>
        <taxon>Eukaryota</taxon>
        <taxon>Viridiplantae</taxon>
        <taxon>Chlorophyta</taxon>
        <taxon>core chlorophytes</taxon>
        <taxon>Trebouxiophyceae</taxon>
        <taxon>Chlorellales</taxon>
        <taxon>Chlorellaceae</taxon>
        <taxon>Chlorella clade</taxon>
        <taxon>Chlorella</taxon>
    </lineage>
</organism>
<dbReference type="GO" id="GO:0141052">
    <property type="term" value="F:histone H3 demethylase activity"/>
    <property type="evidence" value="ECO:0007669"/>
    <property type="project" value="UniProtKB-ARBA"/>
</dbReference>
<dbReference type="STRING" id="554065.E1ZFR8"/>
<dbReference type="Gene3D" id="1.10.10.10">
    <property type="entry name" value="Winged helix-like DNA-binding domain superfamily/Winged helix DNA-binding domain"/>
    <property type="match status" value="1"/>
</dbReference>
<sequence length="1489" mass="156752">MVQTGYHKGGGRYSARAATRRGREAAGEDAAYPAGRATVQAGLRSYALNKAEQLRFAHCAPDYREARNIVLGKWDADISRFLTEEECLAAAQPGKEGIVRDAYRFLQRQGAINFGLLRGDPRVPLPPELARQVAAAAAAAAAAGGGQGEEGGGAGPGVTDEQVAETLFDIMGAVDMTLTTEKMLRRQVGEALGADMSERKGQIRGLVTEYLQSQGPPAWYRQRKKEAARRRRTEAARRRWRVVVVGAGPAGLTAALHLKASRQPLHARDRAGHGRAGTPPPHCRRNGADVVVLEARDRVGGRVHSYQQAGFTAPVDLGASIITGINPDVEKGLRSDPSAVICKQLGIQLHELGEKLPLLDTATGQAVPAELDQAVERLRDELMDDVADALDELPEEERLALSYGQLLTKAIQQRQAAADAAEAPAQAAPEAAAEAENAGPAAAAQPASQPGGDGTAAAAAAAESAAALQPASAPDTDLEHAVAMLIEPAAPPPSSDGAGLGSELPGSLGLGLMDDFLLGAAAGPPSAAAGQQDDVDDFLASVLASPSPKKLQPLPPAPAPAPPAATEPAAAAEPAAAPEEPAAAPKPAAAPEPASDAPAAANGVAEPAAAPPPADAAAAEAAPAAGEPAAAEAAPAAEAEDAGPAAADGEEAVPPPLPITPDQRRLLHWHWANLEYGCSARLEEISAPHWNQDEDAGGFGGAHCMVVGGYDAVFKALGGALGDALHLATPVVEIRDEGEGGVEVVTAGGATHACDAVVVTVPLGVLKAGGIRFVPDLPPWKQEAVRKMGFGDLNKVVLEFPSVFWDDSVDYFGAAGEPTSEARGRCFMFWNFHRFSGAPTLAALVSGAAARAAEEQPAEELRDACLGVLRRLHPGLELPAPTAYTATKRDGGSFHTRGLQWEQYTRGSYSFVAVGASGQHYDQLMQPVGRRLLFAGEHTAREHPDTVGGAMLSGLREAARLLDMAEEEEQEEGQRGRQGAPEIEKMTSLGSLGRKRKSSAQEAAAAAGGEADEEDWGDARPHKGAGRDRGAQAKRPRSASKSEAAEPAGDGGQASIWRFIRQSEIGQELDWAGEEEEEAERREARARQQQQKKRKKRDDDEVASEDDLERKMERDLAITMGKEKQWVSEKQLREQRSSGKEIARAVMMCAMGELGPLRELIQKAEPGSRHFVLMQLRQADRKTWELLSADAGCMAAIAGWVEEAAGEGGEGHILDAALRLLRLMPFEAPLLESSGLLLIVKTRCASHSDTDLRKLSQELLKRWQPPGEAGAGQNGSAARAGGAPGGSASRPQASAAAQPRPPTPTADEMEAYLDAAKVAALAELERAAQEAAEQADALKASLASLAEQQAVAGEAPDRIKSFHYGKAERQKPKTKLERVPKPDRPSSSRGGGSGGGASDSATRQAVAKYVEGLLHPLFEQQKITKEEFKWAAKKAVSKVLKDSGATGGREFLTPKKRGDIKALVGKYVERRGELMAAEQQQQQQRGARR</sequence>
<dbReference type="InterPro" id="IPR036388">
    <property type="entry name" value="WH-like_DNA-bd_sf"/>
</dbReference>
<dbReference type="Pfam" id="PF08766">
    <property type="entry name" value="DEK_C"/>
    <property type="match status" value="1"/>
</dbReference>
<dbReference type="SUPFAM" id="SSF46689">
    <property type="entry name" value="Homeodomain-like"/>
    <property type="match status" value="1"/>
</dbReference>
<dbReference type="EMBL" id="GL433845">
    <property type="protein sequence ID" value="EFN55178.1"/>
    <property type="molecule type" value="Genomic_DNA"/>
</dbReference>
<name>E1ZFR8_CHLVA</name>
<dbReference type="RefSeq" id="XP_005847280.1">
    <property type="nucleotide sequence ID" value="XM_005847218.1"/>
</dbReference>
<dbReference type="GO" id="GO:0016705">
    <property type="term" value="F:oxidoreductase activity, acting on paired donors, with incorporation or reduction of molecular oxygen"/>
    <property type="evidence" value="ECO:0007669"/>
    <property type="project" value="UniProtKB-ARBA"/>
</dbReference>
<feature type="region of interest" description="Disordered" evidence="7">
    <location>
        <begin position="1264"/>
        <end position="1306"/>
    </location>
</feature>
<accession>E1ZFR8</accession>
<evidence type="ECO:0000256" key="5">
    <source>
        <dbReference type="ARBA" id="ARBA00023002"/>
    </source>
</evidence>
<feature type="compositionally biased region" description="Pro residues" evidence="7">
    <location>
        <begin position="553"/>
        <end position="565"/>
    </location>
</feature>
<dbReference type="GeneID" id="17354735"/>
<keyword evidence="4" id="KW-0274">FAD</keyword>
<feature type="region of interest" description="Disordered" evidence="7">
    <location>
        <begin position="546"/>
        <end position="659"/>
    </location>
</feature>
<feature type="region of interest" description="Disordered" evidence="7">
    <location>
        <begin position="421"/>
        <end position="458"/>
    </location>
</feature>
<dbReference type="InterPro" id="IPR014876">
    <property type="entry name" value="DEK_C"/>
</dbReference>